<feature type="transmembrane region" description="Helical" evidence="1">
    <location>
        <begin position="191"/>
        <end position="210"/>
    </location>
</feature>
<name>A0A4Q0M3M8_9SPHI</name>
<comment type="caution">
    <text evidence="3">The sequence shown here is derived from an EMBL/GenBank/DDBJ whole genome shotgun (WGS) entry which is preliminary data.</text>
</comment>
<keyword evidence="1" id="KW-1133">Transmembrane helix</keyword>
<evidence type="ECO:0000259" key="2">
    <source>
        <dbReference type="Pfam" id="PF13386"/>
    </source>
</evidence>
<dbReference type="PANTHER" id="PTHR42208">
    <property type="entry name" value="HEAVY METAL TRANSPORTER-RELATED"/>
    <property type="match status" value="1"/>
</dbReference>
<evidence type="ECO:0000313" key="4">
    <source>
        <dbReference type="Proteomes" id="UP000290848"/>
    </source>
</evidence>
<dbReference type="PANTHER" id="PTHR42208:SF1">
    <property type="entry name" value="HEAVY METAL TRANSPORTER"/>
    <property type="match status" value="1"/>
</dbReference>
<dbReference type="RefSeq" id="WP_128771077.1">
    <property type="nucleotide sequence ID" value="NZ_RXOC01000017.1"/>
</dbReference>
<organism evidence="3 4">
    <name type="scientific">Arcticibacter tournemirensis</name>
    <dbReference type="NCBI Taxonomy" id="699437"/>
    <lineage>
        <taxon>Bacteria</taxon>
        <taxon>Pseudomonadati</taxon>
        <taxon>Bacteroidota</taxon>
        <taxon>Sphingobacteriia</taxon>
        <taxon>Sphingobacteriales</taxon>
        <taxon>Sphingobacteriaceae</taxon>
        <taxon>Arcticibacter</taxon>
    </lineage>
</organism>
<feature type="transmembrane region" description="Helical" evidence="1">
    <location>
        <begin position="44"/>
        <end position="64"/>
    </location>
</feature>
<dbReference type="EMBL" id="RXOC01000017">
    <property type="protein sequence ID" value="RXF67474.1"/>
    <property type="molecule type" value="Genomic_DNA"/>
</dbReference>
<dbReference type="InterPro" id="IPR039447">
    <property type="entry name" value="UreH-like_TM_dom"/>
</dbReference>
<dbReference type="Proteomes" id="UP000290848">
    <property type="component" value="Unassembled WGS sequence"/>
</dbReference>
<dbReference type="Pfam" id="PF13386">
    <property type="entry name" value="DsbD_2"/>
    <property type="match status" value="1"/>
</dbReference>
<feature type="transmembrane region" description="Helical" evidence="1">
    <location>
        <begin position="158"/>
        <end position="179"/>
    </location>
</feature>
<feature type="transmembrane region" description="Helical" evidence="1">
    <location>
        <begin position="76"/>
        <end position="94"/>
    </location>
</feature>
<evidence type="ECO:0000313" key="3">
    <source>
        <dbReference type="EMBL" id="RXF67474.1"/>
    </source>
</evidence>
<dbReference type="AlphaFoldDB" id="A0A4Q0M3M8"/>
<proteinExistence type="predicted"/>
<accession>A0A4Q0M3M8</accession>
<gene>
    <name evidence="3" type="ORF">EKH83_19180</name>
</gene>
<feature type="transmembrane region" description="Helical" evidence="1">
    <location>
        <begin position="125"/>
        <end position="146"/>
    </location>
</feature>
<sequence>MSIWALAFFTGLFGSVHCLGMCGPLAFAVPSVHSNRGLILFDKLMYQFGRIISYSVLGILAGFIGRQLWLSGLQQSLSIVCGVLVIIAAVQRLFKYTIASNAGSVFLKPFNKLFGYLLKNKANHLFIGMLNGLLPCGFVYLALAGAVNTGDVKDSTAYMFLFGLGTLPLMLIAAFSMGIAAPSFRRSVNRFIPYLMIVLGCWFVLKGLTLNIPYLSPSKQIESGLCK</sequence>
<protein>
    <submittedName>
        <fullName evidence="3">Sulfite exporter TauE/SafE family protein</fullName>
    </submittedName>
</protein>
<evidence type="ECO:0000256" key="1">
    <source>
        <dbReference type="SAM" id="Phobius"/>
    </source>
</evidence>
<keyword evidence="1" id="KW-0472">Membrane</keyword>
<reference evidence="3 4" key="1">
    <citation type="submission" date="2018-12" db="EMBL/GenBank/DDBJ databases">
        <title>The Draft Genome Sequence of the Soil Bacterium Pedobacter tournemirensis R1.</title>
        <authorList>
            <person name="He J."/>
        </authorList>
    </citation>
    <scope>NUCLEOTIDE SEQUENCE [LARGE SCALE GENOMIC DNA]</scope>
    <source>
        <strain evidence="3 4">R1</strain>
    </source>
</reference>
<keyword evidence="1" id="KW-0812">Transmembrane</keyword>
<feature type="domain" description="Urease accessory protein UreH-like transmembrane" evidence="2">
    <location>
        <begin position="7"/>
        <end position="202"/>
    </location>
</feature>